<accession>A0ABU3M713</accession>
<feature type="region of interest" description="Disordered" evidence="1">
    <location>
        <begin position="335"/>
        <end position="375"/>
    </location>
</feature>
<evidence type="ECO:0000313" key="4">
    <source>
        <dbReference type="Proteomes" id="UP001257948"/>
    </source>
</evidence>
<name>A0ABU3M713_9ACTN</name>
<keyword evidence="2" id="KW-0812">Transmembrane</keyword>
<keyword evidence="2" id="KW-0472">Membrane</keyword>
<keyword evidence="4" id="KW-1185">Reference proteome</keyword>
<dbReference type="EMBL" id="JAVTLL010000045">
    <property type="protein sequence ID" value="MDT7847225.1"/>
    <property type="molecule type" value="Genomic_DNA"/>
</dbReference>
<gene>
    <name evidence="3" type="ORF">RQC66_41535</name>
</gene>
<organism evidence="3 4">
    <name type="scientific">Streptomyces justiciae</name>
    <dbReference type="NCBI Taxonomy" id="2780140"/>
    <lineage>
        <taxon>Bacteria</taxon>
        <taxon>Bacillati</taxon>
        <taxon>Actinomycetota</taxon>
        <taxon>Actinomycetes</taxon>
        <taxon>Kitasatosporales</taxon>
        <taxon>Streptomycetaceae</taxon>
        <taxon>Streptomyces</taxon>
    </lineage>
</organism>
<sequence>MFLDQPLAWTASHWPTIAAAAVLLIVLASLAAYIVHLTSGTVLAAGIGAIVCTGFSADTSWRFADHELHMTTGERAWLFAAGEVVLVVCAIMARANKIATATESGAGTPGVPGVMVWCIAGVQVIPAFTESGLVGGLVRAVFGPVMAALLWHLAMGLEIRVTRPEALSTGLPAQIGHELRERLLSHLGLATRNRTAEEITRDRAHARAVRLGARRHLGPWGRARLAAAVTRSRATADGTRRHSLMRDLAGRRTADQLRTMDVTSPWVPEPAAVQHPATPLGVTGAELRRMHPMDAITAMQHAHPDATVPELAALCTEYGVTVTEGQVRIALHPKAAQPDAHPQPPVLAVQPHPVPALPAPAPPPQKQAGDETDSFDSAAASALAIAQPGPAQPDATAAEAPATALVLDLAPMLPLQPGGCVADPAAAQPTQTEPEATRPPRRKLSAPPEVQELHTPDADAALLELARTINVTSLRKTGRKAPLRLLQSELSIGQRRAQRIQAQLPDSIPAADALPPAQREA</sequence>
<feature type="region of interest" description="Disordered" evidence="1">
    <location>
        <begin position="420"/>
        <end position="451"/>
    </location>
</feature>
<keyword evidence="2" id="KW-1133">Transmembrane helix</keyword>
<feature type="transmembrane region" description="Helical" evidence="2">
    <location>
        <begin position="76"/>
        <end position="95"/>
    </location>
</feature>
<evidence type="ECO:0000256" key="2">
    <source>
        <dbReference type="SAM" id="Phobius"/>
    </source>
</evidence>
<feature type="transmembrane region" description="Helical" evidence="2">
    <location>
        <begin position="134"/>
        <end position="154"/>
    </location>
</feature>
<comment type="caution">
    <text evidence="3">The sequence shown here is derived from an EMBL/GenBank/DDBJ whole genome shotgun (WGS) entry which is preliminary data.</text>
</comment>
<proteinExistence type="predicted"/>
<dbReference type="RefSeq" id="WP_314207418.1">
    <property type="nucleotide sequence ID" value="NZ_JAVTLL010000045.1"/>
</dbReference>
<evidence type="ECO:0000256" key="1">
    <source>
        <dbReference type="SAM" id="MobiDB-lite"/>
    </source>
</evidence>
<feature type="transmembrane region" description="Helical" evidence="2">
    <location>
        <begin position="42"/>
        <end position="64"/>
    </location>
</feature>
<feature type="transmembrane region" description="Helical" evidence="2">
    <location>
        <begin position="12"/>
        <end position="35"/>
    </location>
</feature>
<feature type="region of interest" description="Disordered" evidence="1">
    <location>
        <begin position="496"/>
        <end position="521"/>
    </location>
</feature>
<dbReference type="Proteomes" id="UP001257948">
    <property type="component" value="Unassembled WGS sequence"/>
</dbReference>
<protein>
    <submittedName>
        <fullName evidence="3">Uncharacterized protein</fullName>
    </submittedName>
</protein>
<feature type="compositionally biased region" description="Pro residues" evidence="1">
    <location>
        <begin position="352"/>
        <end position="365"/>
    </location>
</feature>
<evidence type="ECO:0000313" key="3">
    <source>
        <dbReference type="EMBL" id="MDT7847225.1"/>
    </source>
</evidence>
<reference evidence="4" key="1">
    <citation type="submission" date="2023-07" db="EMBL/GenBank/DDBJ databases">
        <title>Draft genome sequence of the endophytic actinobacterium Streptomyces justiciae WPN32, a potential antibiotic producer.</title>
        <authorList>
            <person name="Yasawong M."/>
            <person name="Pana W."/>
            <person name="Ganta P."/>
            <person name="Santapan N."/>
            <person name="Songngamsuk T."/>
            <person name="Phatcharaharikarn M."/>
            <person name="Kerdtoob S."/>
            <person name="Nantapong N."/>
        </authorList>
    </citation>
    <scope>NUCLEOTIDE SEQUENCE [LARGE SCALE GENOMIC DNA]</scope>
    <source>
        <strain evidence="4">WPN32</strain>
    </source>
</reference>